<sequence length="276" mass="30131">MENKVKLMCSYGGKIHHRPHDRKLSYVGGDTKILTVDRTINFNNLLSKLTVLCESNSEIRLKYKLPGQDLDALVSVFDDDDVDNMFFEYDLLRRISAAPVRLRLFVFFPSVAAVTTPVTARSVNPDFLFGFDKEYSLNVTSAVHNSEITDALTSHSGGLVDVTPVVVEMPVARGSYVAPVVYQTIQTSSGFFQAGGQRMGNREQGVVYGYIPGGNREQPVVYGYVPVMPSGAQEGGNVVPVSGSPLSYDGTQVSMAMMNATSNHESKFGTGTQHDT</sequence>
<name>A0A251TX08_HELAN</name>
<dbReference type="Gene3D" id="3.10.20.90">
    <property type="entry name" value="Phosphatidylinositol 3-kinase Catalytic Subunit, Chain A, domain 1"/>
    <property type="match status" value="1"/>
</dbReference>
<proteinExistence type="predicted"/>
<dbReference type="SMART" id="SM00666">
    <property type="entry name" value="PB1"/>
    <property type="match status" value="1"/>
</dbReference>
<protein>
    <submittedName>
        <fullName evidence="2 3">PB1 domain-containing protein</fullName>
    </submittedName>
</protein>
<reference evidence="3" key="2">
    <citation type="submission" date="2017-02" db="EMBL/GenBank/DDBJ databases">
        <title>Sunflower complete genome.</title>
        <authorList>
            <person name="Langlade N."/>
            <person name="Munos S."/>
        </authorList>
    </citation>
    <scope>NUCLEOTIDE SEQUENCE [LARGE SCALE GENOMIC DNA]</scope>
    <source>
        <tissue evidence="3">Leaves</tissue>
    </source>
</reference>
<gene>
    <name evidence="3" type="ORF">HannXRQ_Chr09g0262901</name>
    <name evidence="2" type="ORF">HanXRQr2_Chr09g0395581</name>
</gene>
<dbReference type="PANTHER" id="PTHR31066:SF60">
    <property type="entry name" value="PB1 DOMAIN-CONTAINING PROTEIN"/>
    <property type="match status" value="1"/>
</dbReference>
<evidence type="ECO:0000259" key="1">
    <source>
        <dbReference type="SMART" id="SM00666"/>
    </source>
</evidence>
<dbReference type="InterPro" id="IPR053198">
    <property type="entry name" value="Gynoecium_Dev_Regulator"/>
</dbReference>
<dbReference type="SUPFAM" id="SSF54277">
    <property type="entry name" value="CAD &amp; PB1 domains"/>
    <property type="match status" value="1"/>
</dbReference>
<accession>A0A251TX08</accession>
<reference evidence="2" key="3">
    <citation type="submission" date="2020-06" db="EMBL/GenBank/DDBJ databases">
        <title>Helianthus annuus Genome sequencing and assembly Release 2.</title>
        <authorList>
            <person name="Gouzy J."/>
            <person name="Langlade N."/>
            <person name="Munos S."/>
        </authorList>
    </citation>
    <scope>NUCLEOTIDE SEQUENCE</scope>
    <source>
        <tissue evidence="2">Leaves</tissue>
    </source>
</reference>
<reference evidence="2 4" key="1">
    <citation type="journal article" date="2017" name="Nature">
        <title>The sunflower genome provides insights into oil metabolism, flowering and Asterid evolution.</title>
        <authorList>
            <person name="Badouin H."/>
            <person name="Gouzy J."/>
            <person name="Grassa C.J."/>
            <person name="Murat F."/>
            <person name="Staton S.E."/>
            <person name="Cottret L."/>
            <person name="Lelandais-Briere C."/>
            <person name="Owens G.L."/>
            <person name="Carrere S."/>
            <person name="Mayjonade B."/>
            <person name="Legrand L."/>
            <person name="Gill N."/>
            <person name="Kane N.C."/>
            <person name="Bowers J.E."/>
            <person name="Hubner S."/>
            <person name="Bellec A."/>
            <person name="Berard A."/>
            <person name="Berges H."/>
            <person name="Blanchet N."/>
            <person name="Boniface M.C."/>
            <person name="Brunel D."/>
            <person name="Catrice O."/>
            <person name="Chaidir N."/>
            <person name="Claudel C."/>
            <person name="Donnadieu C."/>
            <person name="Faraut T."/>
            <person name="Fievet G."/>
            <person name="Helmstetter N."/>
            <person name="King M."/>
            <person name="Knapp S.J."/>
            <person name="Lai Z."/>
            <person name="Le Paslier M.C."/>
            <person name="Lippi Y."/>
            <person name="Lorenzon L."/>
            <person name="Mandel J.R."/>
            <person name="Marage G."/>
            <person name="Marchand G."/>
            <person name="Marquand E."/>
            <person name="Bret-Mestries E."/>
            <person name="Morien E."/>
            <person name="Nambeesan S."/>
            <person name="Nguyen T."/>
            <person name="Pegot-Espagnet P."/>
            <person name="Pouilly N."/>
            <person name="Raftis F."/>
            <person name="Sallet E."/>
            <person name="Schiex T."/>
            <person name="Thomas J."/>
            <person name="Vandecasteele C."/>
            <person name="Vares D."/>
            <person name="Vear F."/>
            <person name="Vautrin S."/>
            <person name="Crespi M."/>
            <person name="Mangin B."/>
            <person name="Burke J.M."/>
            <person name="Salse J."/>
            <person name="Munos S."/>
            <person name="Vincourt P."/>
            <person name="Rieseberg L.H."/>
            <person name="Langlade N.B."/>
        </authorList>
    </citation>
    <scope>NUCLEOTIDE SEQUENCE [LARGE SCALE GENOMIC DNA]</scope>
    <source>
        <strain evidence="4">cv. SF193</strain>
        <tissue evidence="2">Leaves</tissue>
    </source>
</reference>
<feature type="domain" description="PB1" evidence="1">
    <location>
        <begin position="19"/>
        <end position="109"/>
    </location>
</feature>
<dbReference type="EMBL" id="CM007898">
    <property type="protein sequence ID" value="OTG15667.1"/>
    <property type="molecule type" value="Genomic_DNA"/>
</dbReference>
<dbReference type="PANTHER" id="PTHR31066">
    <property type="entry name" value="OS05G0427100 PROTEIN-RELATED"/>
    <property type="match status" value="1"/>
</dbReference>
<dbReference type="EMBL" id="MNCJ02000324">
    <property type="protein sequence ID" value="KAF5791508.1"/>
    <property type="molecule type" value="Genomic_DNA"/>
</dbReference>
<dbReference type="InParanoid" id="A0A251TX08"/>
<evidence type="ECO:0000313" key="3">
    <source>
        <dbReference type="EMBL" id="OTG15667.1"/>
    </source>
</evidence>
<dbReference type="Gramene" id="mRNA:HanXRQr2_Chr09g0395581">
    <property type="protein sequence ID" value="CDS:HanXRQr2_Chr09g0395581.1"/>
    <property type="gene ID" value="HanXRQr2_Chr09g0395581"/>
</dbReference>
<evidence type="ECO:0000313" key="2">
    <source>
        <dbReference type="EMBL" id="KAF5791508.1"/>
    </source>
</evidence>
<dbReference type="CDD" id="cd06410">
    <property type="entry name" value="PB1_UP2"/>
    <property type="match status" value="1"/>
</dbReference>
<evidence type="ECO:0000313" key="4">
    <source>
        <dbReference type="Proteomes" id="UP000215914"/>
    </source>
</evidence>
<dbReference type="InterPro" id="IPR000270">
    <property type="entry name" value="PB1_dom"/>
</dbReference>
<dbReference type="Pfam" id="PF00564">
    <property type="entry name" value="PB1"/>
    <property type="match status" value="1"/>
</dbReference>
<keyword evidence="4" id="KW-1185">Reference proteome</keyword>
<organism evidence="3 4">
    <name type="scientific">Helianthus annuus</name>
    <name type="common">Common sunflower</name>
    <dbReference type="NCBI Taxonomy" id="4232"/>
    <lineage>
        <taxon>Eukaryota</taxon>
        <taxon>Viridiplantae</taxon>
        <taxon>Streptophyta</taxon>
        <taxon>Embryophyta</taxon>
        <taxon>Tracheophyta</taxon>
        <taxon>Spermatophyta</taxon>
        <taxon>Magnoliopsida</taxon>
        <taxon>eudicotyledons</taxon>
        <taxon>Gunneridae</taxon>
        <taxon>Pentapetalae</taxon>
        <taxon>asterids</taxon>
        <taxon>campanulids</taxon>
        <taxon>Asterales</taxon>
        <taxon>Asteraceae</taxon>
        <taxon>Asteroideae</taxon>
        <taxon>Heliantheae alliance</taxon>
        <taxon>Heliantheae</taxon>
        <taxon>Helianthus</taxon>
    </lineage>
</organism>
<dbReference type="OMA" id="REQPVVY"/>
<dbReference type="Proteomes" id="UP000215914">
    <property type="component" value="Chromosome 9"/>
</dbReference>
<dbReference type="AlphaFoldDB" id="A0A251TX08"/>